<feature type="transmembrane region" description="Helical" evidence="1">
    <location>
        <begin position="6"/>
        <end position="23"/>
    </location>
</feature>
<evidence type="ECO:0000313" key="2">
    <source>
        <dbReference type="EMBL" id="QEG39371.1"/>
    </source>
</evidence>
<name>A0A5B9QZE5_9BACT</name>
<dbReference type="RefSeq" id="WP_068138816.1">
    <property type="nucleotide sequence ID" value="NZ_CP042914.1"/>
</dbReference>
<keyword evidence="1" id="KW-1133">Transmembrane helix</keyword>
<protein>
    <submittedName>
        <fullName evidence="2">ZIP Zinc transporter</fullName>
    </submittedName>
</protein>
<evidence type="ECO:0000256" key="1">
    <source>
        <dbReference type="SAM" id="Phobius"/>
    </source>
</evidence>
<dbReference type="AlphaFoldDB" id="A0A5B9QZE5"/>
<evidence type="ECO:0000313" key="3">
    <source>
        <dbReference type="Proteomes" id="UP000325286"/>
    </source>
</evidence>
<feature type="transmembrane region" description="Helical" evidence="1">
    <location>
        <begin position="164"/>
        <end position="181"/>
    </location>
</feature>
<feature type="transmembrane region" description="Helical" evidence="1">
    <location>
        <begin position="69"/>
        <end position="89"/>
    </location>
</feature>
<dbReference type="Proteomes" id="UP000325286">
    <property type="component" value="Chromosome"/>
</dbReference>
<keyword evidence="3" id="KW-1185">Reference proteome</keyword>
<dbReference type="KEGG" id="rul:UC8_13360"/>
<reference evidence="2 3" key="1">
    <citation type="submission" date="2019-08" db="EMBL/GenBank/DDBJ databases">
        <title>Deep-cultivation of Planctomycetes and their phenomic and genomic characterization uncovers novel biology.</title>
        <authorList>
            <person name="Wiegand S."/>
            <person name="Jogler M."/>
            <person name="Boedeker C."/>
            <person name="Pinto D."/>
            <person name="Vollmers J."/>
            <person name="Rivas-Marin E."/>
            <person name="Kohn T."/>
            <person name="Peeters S.H."/>
            <person name="Heuer A."/>
            <person name="Rast P."/>
            <person name="Oberbeckmann S."/>
            <person name="Bunk B."/>
            <person name="Jeske O."/>
            <person name="Meyerdierks A."/>
            <person name="Storesund J.E."/>
            <person name="Kallscheuer N."/>
            <person name="Luecker S."/>
            <person name="Lage O.M."/>
            <person name="Pohl T."/>
            <person name="Merkel B.J."/>
            <person name="Hornburger P."/>
            <person name="Mueller R.-W."/>
            <person name="Bruemmer F."/>
            <person name="Labrenz M."/>
            <person name="Spormann A.M."/>
            <person name="Op den Camp H."/>
            <person name="Overmann J."/>
            <person name="Amann R."/>
            <person name="Jetten M.S.M."/>
            <person name="Mascher T."/>
            <person name="Medema M.H."/>
            <person name="Devos D.P."/>
            <person name="Kaster A.-K."/>
            <person name="Ovreas L."/>
            <person name="Rohde M."/>
            <person name="Galperin M.Y."/>
            <person name="Jogler C."/>
        </authorList>
    </citation>
    <scope>NUCLEOTIDE SEQUENCE [LARGE SCALE GENOMIC DNA]</scope>
    <source>
        <strain evidence="2 3">UC8</strain>
    </source>
</reference>
<organism evidence="2 3">
    <name type="scientific">Roseimaritima ulvae</name>
    <dbReference type="NCBI Taxonomy" id="980254"/>
    <lineage>
        <taxon>Bacteria</taxon>
        <taxon>Pseudomonadati</taxon>
        <taxon>Planctomycetota</taxon>
        <taxon>Planctomycetia</taxon>
        <taxon>Pirellulales</taxon>
        <taxon>Pirellulaceae</taxon>
        <taxon>Roseimaritima</taxon>
    </lineage>
</organism>
<feature type="transmembrane region" description="Helical" evidence="1">
    <location>
        <begin position="105"/>
        <end position="125"/>
    </location>
</feature>
<dbReference type="OrthoDB" id="21325at2"/>
<sequence>MASLIGALFLAAVHLFGCKLRFLDVIPRSRWLSIAGGVAVAYALLHLLPELNEYHGVLQDFASDTPFDFIASHVIWFFVLLGLLLFYGLEKAALSAKADSQSNGVFWVHMGAYAFYNGLLGYLLVREYRDVTSLTLFVIGIGLHFFVNDHALRQHHRKPYHRRGRWILAAAILLGWAVGMSTEIHEVITATVIAFLSGGILLNSFKEELPEERESHFGSFASGAVGYALLLTLT</sequence>
<keyword evidence="1" id="KW-0812">Transmembrane</keyword>
<keyword evidence="1" id="KW-0472">Membrane</keyword>
<feature type="transmembrane region" description="Helical" evidence="1">
    <location>
        <begin position="131"/>
        <end position="152"/>
    </location>
</feature>
<dbReference type="EMBL" id="CP042914">
    <property type="protein sequence ID" value="QEG39371.1"/>
    <property type="molecule type" value="Genomic_DNA"/>
</dbReference>
<feature type="transmembrane region" description="Helical" evidence="1">
    <location>
        <begin position="30"/>
        <end position="49"/>
    </location>
</feature>
<proteinExistence type="predicted"/>
<gene>
    <name evidence="2" type="ORF">UC8_13360</name>
</gene>
<accession>A0A5B9QZE5</accession>